<dbReference type="SUPFAM" id="SSF143880">
    <property type="entry name" value="NE0471 N-terminal domain-like"/>
    <property type="match status" value="1"/>
</dbReference>
<gene>
    <name evidence="1" type="ORF">HMPREF1059_03021</name>
</gene>
<dbReference type="Gene3D" id="3.30.2020.10">
    <property type="entry name" value="NE0471-like N-terminal domain"/>
    <property type="match status" value="1"/>
</dbReference>
<reference evidence="1 2" key="1">
    <citation type="submission" date="2012-02" db="EMBL/GenBank/DDBJ databases">
        <title>The Genome Sequence of Parabacteroides distasonis CL09T03C24.</title>
        <authorList>
            <consortium name="The Broad Institute Genome Sequencing Platform"/>
            <person name="Earl A."/>
            <person name="Ward D."/>
            <person name="Feldgarden M."/>
            <person name="Gevers D."/>
            <person name="Zitomersky N.L."/>
            <person name="Coyne M.J."/>
            <person name="Comstock L.E."/>
            <person name="Young S.K."/>
            <person name="Zeng Q."/>
            <person name="Gargeya S."/>
            <person name="Fitzgerald M."/>
            <person name="Haas B."/>
            <person name="Abouelleil A."/>
            <person name="Alvarado L."/>
            <person name="Arachchi H.M."/>
            <person name="Berlin A."/>
            <person name="Chapman S.B."/>
            <person name="Gearin G."/>
            <person name="Goldberg J."/>
            <person name="Griggs A."/>
            <person name="Gujja S."/>
            <person name="Hansen M."/>
            <person name="Heiman D."/>
            <person name="Howarth C."/>
            <person name="Larimer J."/>
            <person name="Lui A."/>
            <person name="MacDonald P.J.P."/>
            <person name="McCowen C."/>
            <person name="Montmayeur A."/>
            <person name="Murphy C."/>
            <person name="Neiman D."/>
            <person name="Pearson M."/>
            <person name="Priest M."/>
            <person name="Roberts A."/>
            <person name="Saif S."/>
            <person name="Shea T."/>
            <person name="Sisk P."/>
            <person name="Stolte C."/>
            <person name="Sykes S."/>
            <person name="Wortman J."/>
            <person name="Nusbaum C."/>
            <person name="Birren B."/>
        </authorList>
    </citation>
    <scope>NUCLEOTIDE SEQUENCE [LARGE SCALE GENOMIC DNA]</scope>
    <source>
        <strain evidence="1 2">CL09T03C24</strain>
    </source>
</reference>
<evidence type="ECO:0008006" key="3">
    <source>
        <dbReference type="Google" id="ProtNLM"/>
    </source>
</evidence>
<evidence type="ECO:0000313" key="2">
    <source>
        <dbReference type="Proteomes" id="UP000006262"/>
    </source>
</evidence>
<sequence>MTEDIDLIRVTGVEYVKDYTMRLEFSNGKLKLVNFLPLLKGKLFEPLKDLRNFVQFGLTHWTLEWYNGADFAPDYLYRNGGRLERATTIWYKNNDYTK</sequence>
<dbReference type="RefSeq" id="WP_005867066.1">
    <property type="nucleotide sequence ID" value="NZ_JH976489.1"/>
</dbReference>
<dbReference type="Proteomes" id="UP000006262">
    <property type="component" value="Unassembled WGS sequence"/>
</dbReference>
<dbReference type="InterPro" id="IPR018841">
    <property type="entry name" value="DUF2442"/>
</dbReference>
<accession>A0AAD2TML1</accession>
<dbReference type="InterPro" id="IPR036782">
    <property type="entry name" value="NE0471-like_N"/>
</dbReference>
<evidence type="ECO:0000313" key="1">
    <source>
        <dbReference type="EMBL" id="EKN23597.1"/>
    </source>
</evidence>
<dbReference type="AlphaFoldDB" id="A0AAD2TML1"/>
<protein>
    <recommendedName>
        <fullName evidence="3">DUF2442 domain-containing protein</fullName>
    </recommendedName>
</protein>
<comment type="caution">
    <text evidence="1">The sequence shown here is derived from an EMBL/GenBank/DDBJ whole genome shotgun (WGS) entry which is preliminary data.</text>
</comment>
<dbReference type="Pfam" id="PF10387">
    <property type="entry name" value="DUF2442"/>
    <property type="match status" value="1"/>
</dbReference>
<proteinExistence type="predicted"/>
<name>A0AAD2TML1_PARDI</name>
<organism evidence="1 2">
    <name type="scientific">Parabacteroides distasonis CL09T03C24</name>
    <dbReference type="NCBI Taxonomy" id="999417"/>
    <lineage>
        <taxon>Bacteria</taxon>
        <taxon>Pseudomonadati</taxon>
        <taxon>Bacteroidota</taxon>
        <taxon>Bacteroidia</taxon>
        <taxon>Bacteroidales</taxon>
        <taxon>Tannerellaceae</taxon>
        <taxon>Parabacteroides</taxon>
    </lineage>
</organism>
<dbReference type="EMBL" id="AGZN01000031">
    <property type="protein sequence ID" value="EKN23597.1"/>
    <property type="molecule type" value="Genomic_DNA"/>
</dbReference>
<dbReference type="GeneID" id="93522426"/>